<evidence type="ECO:0000256" key="2">
    <source>
        <dbReference type="SAM" id="SignalP"/>
    </source>
</evidence>
<protein>
    <recommendedName>
        <fullName evidence="5">Pesticidal crystal protein Cry22Aa Ig-like domain-containing protein</fullName>
    </recommendedName>
</protein>
<feature type="compositionally biased region" description="Basic residues" evidence="1">
    <location>
        <begin position="249"/>
        <end position="264"/>
    </location>
</feature>
<keyword evidence="4" id="KW-1185">Reference proteome</keyword>
<feature type="chain" id="PRO_5047422975" description="Pesticidal crystal protein Cry22Aa Ig-like domain-containing protein" evidence="2">
    <location>
        <begin position="25"/>
        <end position="311"/>
    </location>
</feature>
<comment type="caution">
    <text evidence="3">The sequence shown here is derived from an EMBL/GenBank/DDBJ whole genome shotgun (WGS) entry which is preliminary data.</text>
</comment>
<evidence type="ECO:0000256" key="1">
    <source>
        <dbReference type="SAM" id="MobiDB-lite"/>
    </source>
</evidence>
<gene>
    <name evidence="3" type="ORF">ACFQ3L_00910</name>
</gene>
<feature type="region of interest" description="Disordered" evidence="1">
    <location>
        <begin position="177"/>
        <end position="267"/>
    </location>
</feature>
<evidence type="ECO:0000313" key="4">
    <source>
        <dbReference type="Proteomes" id="UP001597249"/>
    </source>
</evidence>
<accession>A0ABW4B556</accession>
<reference evidence="4" key="1">
    <citation type="journal article" date="2019" name="Int. J. Syst. Evol. Microbiol.">
        <title>The Global Catalogue of Microorganisms (GCM) 10K type strain sequencing project: providing services to taxonomists for standard genome sequencing and annotation.</title>
        <authorList>
            <consortium name="The Broad Institute Genomics Platform"/>
            <consortium name="The Broad Institute Genome Sequencing Center for Infectious Disease"/>
            <person name="Wu L."/>
            <person name="Ma J."/>
        </authorList>
    </citation>
    <scope>NUCLEOTIDE SEQUENCE [LARGE SCALE GENOMIC DNA]</scope>
    <source>
        <strain evidence="4">CCM 8911</strain>
    </source>
</reference>
<feature type="signal peptide" evidence="2">
    <location>
        <begin position="1"/>
        <end position="24"/>
    </location>
</feature>
<feature type="compositionally biased region" description="Low complexity" evidence="1">
    <location>
        <begin position="177"/>
        <end position="204"/>
    </location>
</feature>
<sequence length="311" mass="32758">MRKSKLAAAVVLGVALSAPGVVLAAGPKLSVPGQTVYVGDPVDLLQGAWARSEQGQNLTSQIGVMDYGGLDQDRPGTYWVLYRVVDAAGQQTDRRVRFVRLPLVQQQLHLVRGHAAVNLIITGKPFAVAARKQWLITQYARQGYTVSPAGQQAAQRHVQDRVGGAIVEASGARTAGQAAANASAQSSVSPTQAEANAGRPAAPASTQAHDRVSAARRAPNTPHTASPQPQKRAGAAADSAKSGHPQAVARRRTREARTPLRRRLLPPPIITGTDLVTVTSSRPLPPNKKHRSALAEIAEAVAGKMLLGTKM</sequence>
<evidence type="ECO:0000313" key="3">
    <source>
        <dbReference type="EMBL" id="MFD1392150.1"/>
    </source>
</evidence>
<keyword evidence="2" id="KW-0732">Signal</keyword>
<proteinExistence type="predicted"/>
<evidence type="ECO:0008006" key="5">
    <source>
        <dbReference type="Google" id="ProtNLM"/>
    </source>
</evidence>
<organism evidence="3 4">
    <name type="scientific">Lacticaseibacillus jixianensis</name>
    <dbReference type="NCBI Taxonomy" id="2486012"/>
    <lineage>
        <taxon>Bacteria</taxon>
        <taxon>Bacillati</taxon>
        <taxon>Bacillota</taxon>
        <taxon>Bacilli</taxon>
        <taxon>Lactobacillales</taxon>
        <taxon>Lactobacillaceae</taxon>
        <taxon>Lacticaseibacillus</taxon>
    </lineage>
</organism>
<dbReference type="EMBL" id="JBHTMO010000002">
    <property type="protein sequence ID" value="MFD1392150.1"/>
    <property type="molecule type" value="Genomic_DNA"/>
</dbReference>
<name>A0ABW4B556_9LACO</name>
<dbReference type="InterPro" id="IPR013783">
    <property type="entry name" value="Ig-like_fold"/>
</dbReference>
<dbReference type="Gene3D" id="2.60.40.10">
    <property type="entry name" value="Immunoglobulins"/>
    <property type="match status" value="1"/>
</dbReference>
<dbReference type="RefSeq" id="WP_125585749.1">
    <property type="nucleotide sequence ID" value="NZ_JBHTMO010000002.1"/>
</dbReference>
<dbReference type="Proteomes" id="UP001597249">
    <property type="component" value="Unassembled WGS sequence"/>
</dbReference>